<feature type="domain" description="Cation efflux protein transmembrane" evidence="7">
    <location>
        <begin position="18"/>
        <end position="84"/>
    </location>
</feature>
<dbReference type="GO" id="GO:0006829">
    <property type="term" value="P:zinc ion transport"/>
    <property type="evidence" value="ECO:0007669"/>
    <property type="project" value="InterPro"/>
</dbReference>
<dbReference type="Gene3D" id="1.20.1510.10">
    <property type="entry name" value="Cation efflux protein transmembrane domain"/>
    <property type="match status" value="1"/>
</dbReference>
<dbReference type="Proteomes" id="UP000004725">
    <property type="component" value="Unassembled WGS sequence"/>
</dbReference>
<sequence>MKELFGLMKFGTKSALWAAIINTVVAIIKTAAYLVTGNVAMFAEMMHSFGDADNQFFVFIGSAFSKKEPTDRFPGGFGRLANLVLLGLY</sequence>
<organism evidence="8 9">
    <name type="scientific">Planococcus antarcticus DSM 14505</name>
    <dbReference type="NCBI Taxonomy" id="1185653"/>
    <lineage>
        <taxon>Bacteria</taxon>
        <taxon>Bacillati</taxon>
        <taxon>Bacillota</taxon>
        <taxon>Bacilli</taxon>
        <taxon>Bacillales</taxon>
        <taxon>Caryophanaceae</taxon>
        <taxon>Planococcus</taxon>
    </lineage>
</organism>
<dbReference type="InterPro" id="IPR040177">
    <property type="entry name" value="SLC30A9"/>
</dbReference>
<evidence type="ECO:0000313" key="8">
    <source>
        <dbReference type="EMBL" id="EIM06068.1"/>
    </source>
</evidence>
<dbReference type="PANTHER" id="PTHR13414">
    <property type="entry name" value="HUEL-CATION TRANSPORTER"/>
    <property type="match status" value="1"/>
</dbReference>
<dbReference type="AlphaFoldDB" id="A0AA87IM83"/>
<dbReference type="SUPFAM" id="SSF161111">
    <property type="entry name" value="Cation efflux protein transmembrane domain-like"/>
    <property type="match status" value="1"/>
</dbReference>
<proteinExistence type="predicted"/>
<gene>
    <name evidence="8" type="ORF">A1A1_13197</name>
</gene>
<dbReference type="InterPro" id="IPR027469">
    <property type="entry name" value="Cation_efflux_TMD_sf"/>
</dbReference>
<name>A0AA87IM83_9BACL</name>
<dbReference type="PANTHER" id="PTHR13414:SF9">
    <property type="entry name" value="PROTON-COUPLED ZINC ANTIPORTER SLC30A9, MITOCHONDRIAL"/>
    <property type="match status" value="1"/>
</dbReference>
<evidence type="ECO:0000313" key="9">
    <source>
        <dbReference type="Proteomes" id="UP000004725"/>
    </source>
</evidence>
<accession>A0AA87IM83</accession>
<evidence type="ECO:0000256" key="4">
    <source>
        <dbReference type="ARBA" id="ARBA00022989"/>
    </source>
</evidence>
<dbReference type="Pfam" id="PF01545">
    <property type="entry name" value="Cation_efflux"/>
    <property type="match status" value="1"/>
</dbReference>
<dbReference type="GO" id="GO:0016020">
    <property type="term" value="C:membrane"/>
    <property type="evidence" value="ECO:0007669"/>
    <property type="project" value="UniProtKB-SubCell"/>
</dbReference>
<keyword evidence="2" id="KW-0813">Transport</keyword>
<reference evidence="8 9" key="1">
    <citation type="journal article" date="2012" name="J. Bacteriol.">
        <title>Genome Sequence of the Antarctic Psychrophile Bacterium Planococcus antarcticus DSM 14505.</title>
        <authorList>
            <person name="Margolles A."/>
            <person name="Gueimonde M."/>
            <person name="Sanchez B."/>
        </authorList>
    </citation>
    <scope>NUCLEOTIDE SEQUENCE [LARGE SCALE GENOMIC DNA]</scope>
    <source>
        <strain evidence="8 9">DSM 14505</strain>
    </source>
</reference>
<evidence type="ECO:0000259" key="7">
    <source>
        <dbReference type="Pfam" id="PF01545"/>
    </source>
</evidence>
<comment type="subcellular location">
    <subcellularLocation>
        <location evidence="1">Membrane</location>
        <topology evidence="1">Multi-pass membrane protein</topology>
    </subcellularLocation>
</comment>
<evidence type="ECO:0000256" key="1">
    <source>
        <dbReference type="ARBA" id="ARBA00004141"/>
    </source>
</evidence>
<evidence type="ECO:0000256" key="5">
    <source>
        <dbReference type="ARBA" id="ARBA00023136"/>
    </source>
</evidence>
<keyword evidence="4 6" id="KW-1133">Transmembrane helix</keyword>
<evidence type="ECO:0000256" key="3">
    <source>
        <dbReference type="ARBA" id="ARBA00022692"/>
    </source>
</evidence>
<dbReference type="InterPro" id="IPR058533">
    <property type="entry name" value="Cation_efflux_TM"/>
</dbReference>
<dbReference type="EMBL" id="AJYB01000042">
    <property type="protein sequence ID" value="EIM06068.1"/>
    <property type="molecule type" value="Genomic_DNA"/>
</dbReference>
<protein>
    <submittedName>
        <fullName evidence="8">Transmembrane protein</fullName>
    </submittedName>
</protein>
<keyword evidence="5 6" id="KW-0472">Membrane</keyword>
<evidence type="ECO:0000256" key="2">
    <source>
        <dbReference type="ARBA" id="ARBA00022448"/>
    </source>
</evidence>
<keyword evidence="3 6" id="KW-0812">Transmembrane</keyword>
<comment type="caution">
    <text evidence="8">The sequence shown here is derived from an EMBL/GenBank/DDBJ whole genome shotgun (WGS) entry which is preliminary data.</text>
</comment>
<feature type="transmembrane region" description="Helical" evidence="6">
    <location>
        <begin position="15"/>
        <end position="36"/>
    </location>
</feature>
<dbReference type="GO" id="GO:0008324">
    <property type="term" value="F:monoatomic cation transmembrane transporter activity"/>
    <property type="evidence" value="ECO:0007669"/>
    <property type="project" value="InterPro"/>
</dbReference>
<evidence type="ECO:0000256" key="6">
    <source>
        <dbReference type="SAM" id="Phobius"/>
    </source>
</evidence>